<dbReference type="Proteomes" id="UP000177625">
    <property type="component" value="Unassembled WGS sequence"/>
</dbReference>
<evidence type="ECO:0000313" key="6">
    <source>
        <dbReference type="Proteomes" id="UP000177625"/>
    </source>
</evidence>
<dbReference type="GO" id="GO:0005739">
    <property type="term" value="C:mitochondrion"/>
    <property type="evidence" value="ECO:0007669"/>
    <property type="project" value="TreeGrafter"/>
</dbReference>
<feature type="compositionally biased region" description="Basic and acidic residues" evidence="4">
    <location>
        <begin position="1"/>
        <end position="10"/>
    </location>
</feature>
<name>A0A1E1LZ30_RHYSE</name>
<dbReference type="Pfam" id="PF10558">
    <property type="entry name" value="MTP18"/>
    <property type="match status" value="1"/>
</dbReference>
<evidence type="ECO:0000256" key="2">
    <source>
        <dbReference type="ARBA" id="ARBA00017835"/>
    </source>
</evidence>
<accession>A0A1E1LZ30</accession>
<dbReference type="InterPro" id="IPR019560">
    <property type="entry name" value="Mitochondrial_18_kDa_protein"/>
</dbReference>
<dbReference type="AlphaFoldDB" id="A0A1E1LZ30"/>
<protein>
    <recommendedName>
        <fullName evidence="2">Mitochondrial fission process protein 1</fullName>
    </recommendedName>
    <alternativeName>
        <fullName evidence="3">Mitochondrial 18 kDa protein</fullName>
    </alternativeName>
</protein>
<gene>
    <name evidence="5" type="ORF">RSE6_01950</name>
</gene>
<feature type="region of interest" description="Disordered" evidence="4">
    <location>
        <begin position="1"/>
        <end position="25"/>
    </location>
</feature>
<evidence type="ECO:0000256" key="1">
    <source>
        <dbReference type="ARBA" id="ARBA00009224"/>
    </source>
</evidence>
<evidence type="ECO:0000256" key="4">
    <source>
        <dbReference type="SAM" id="MobiDB-lite"/>
    </source>
</evidence>
<evidence type="ECO:0000313" key="5">
    <source>
        <dbReference type="EMBL" id="CZT42106.1"/>
    </source>
</evidence>
<keyword evidence="6" id="KW-1185">Reference proteome</keyword>
<dbReference type="PANTHER" id="PTHR11001:SF2">
    <property type="entry name" value="MITOCHONDRIAL FISSION PROCESS PROTEIN 1"/>
    <property type="match status" value="1"/>
</dbReference>
<dbReference type="PANTHER" id="PTHR11001">
    <property type="entry name" value="MITOCHONDRIAL FISSION PROCESS PROTEIN 1"/>
    <property type="match status" value="1"/>
</dbReference>
<evidence type="ECO:0000256" key="3">
    <source>
        <dbReference type="ARBA" id="ARBA00029631"/>
    </source>
</evidence>
<dbReference type="GO" id="GO:0000266">
    <property type="term" value="P:mitochondrial fission"/>
    <property type="evidence" value="ECO:0007669"/>
    <property type="project" value="TreeGrafter"/>
</dbReference>
<proteinExistence type="inferred from homology"/>
<comment type="similarity">
    <text evidence="1">Belongs to the MTFP1 family.</text>
</comment>
<sequence>MSDKDSDKEASPNGPAPTGLPREKLSPAFQKIIDKSISEDNFYDELYDGTAPQSTESNIRYAAYLTRVRTALLSAQRYVAYTSDIGESFRPVAHPLLVRSAYGISWAYILGDVAHEGYKSYCANQRILHPDLPREAATERYNNAETDIKDVAREVGVSLQPGKVTPLEDYRTVMAQRAIFQTVASMGLPSLTIHSIVKYSGRALKDSKNVRLRTYGPIGLGLAAVPALPYMFDKPVEEAVEWVFHKGFQMVGGKEAVGDAPATGREQIVEVRNENAAGKAARKGNKEKEL</sequence>
<organism evidence="5 6">
    <name type="scientific">Rhynchosporium secalis</name>
    <name type="common">Barley scald fungus</name>
    <dbReference type="NCBI Taxonomy" id="38038"/>
    <lineage>
        <taxon>Eukaryota</taxon>
        <taxon>Fungi</taxon>
        <taxon>Dikarya</taxon>
        <taxon>Ascomycota</taxon>
        <taxon>Pezizomycotina</taxon>
        <taxon>Leotiomycetes</taxon>
        <taxon>Helotiales</taxon>
        <taxon>Ploettnerulaceae</taxon>
        <taxon>Rhynchosporium</taxon>
    </lineage>
</organism>
<reference evidence="6" key="1">
    <citation type="submission" date="2016-03" db="EMBL/GenBank/DDBJ databases">
        <authorList>
            <person name="Guldener U."/>
        </authorList>
    </citation>
    <scope>NUCLEOTIDE SEQUENCE [LARGE SCALE GENOMIC DNA]</scope>
</reference>
<dbReference type="EMBL" id="FJVC01000072">
    <property type="protein sequence ID" value="CZT42106.1"/>
    <property type="molecule type" value="Genomic_DNA"/>
</dbReference>